<gene>
    <name evidence="3" type="primary">ros_2</name>
    <name evidence="3" type="ORF">NCTC11165_02548</name>
</gene>
<evidence type="ECO:0000256" key="1">
    <source>
        <dbReference type="ARBA" id="ARBA00007031"/>
    </source>
</evidence>
<evidence type="ECO:0000256" key="2">
    <source>
        <dbReference type="SAM" id="MobiDB-lite"/>
    </source>
</evidence>
<feature type="compositionally biased region" description="Basic residues" evidence="2">
    <location>
        <begin position="160"/>
        <end position="171"/>
    </location>
</feature>
<evidence type="ECO:0000313" key="3">
    <source>
        <dbReference type="EMBL" id="SPU46220.1"/>
    </source>
</evidence>
<dbReference type="GO" id="GO:0006355">
    <property type="term" value="P:regulation of DNA-templated transcription"/>
    <property type="evidence" value="ECO:0007669"/>
    <property type="project" value="InterPro"/>
</dbReference>
<dbReference type="InterPro" id="IPR041920">
    <property type="entry name" value="ROS/MUCR_sf"/>
</dbReference>
<dbReference type="EMBL" id="UAQM01000030">
    <property type="protein sequence ID" value="SPU46220.1"/>
    <property type="molecule type" value="Genomic_DNA"/>
</dbReference>
<reference evidence="3 4" key="1">
    <citation type="submission" date="2018-06" db="EMBL/GenBank/DDBJ databases">
        <authorList>
            <consortium name="Pathogen Informatics"/>
            <person name="Doyle S."/>
        </authorList>
    </citation>
    <scope>NUCLEOTIDE SEQUENCE [LARGE SCALE GENOMIC DNA]</scope>
    <source>
        <strain evidence="3 4">NCTC11165</strain>
    </source>
</reference>
<organism evidence="3 4">
    <name type="scientific">Brevundimonas diminuta</name>
    <name type="common">Pseudomonas diminuta</name>
    <dbReference type="NCBI Taxonomy" id="293"/>
    <lineage>
        <taxon>Bacteria</taxon>
        <taxon>Pseudomonadati</taxon>
        <taxon>Pseudomonadota</taxon>
        <taxon>Alphaproteobacteria</taxon>
        <taxon>Caulobacterales</taxon>
        <taxon>Caulobacteraceae</taxon>
        <taxon>Brevundimonas</taxon>
    </lineage>
</organism>
<dbReference type="InterPro" id="IPR008807">
    <property type="entry name" value="ROS_MUCR"/>
</dbReference>
<dbReference type="Proteomes" id="UP000250358">
    <property type="component" value="Unassembled WGS sequence"/>
</dbReference>
<feature type="region of interest" description="Disordered" evidence="2">
    <location>
        <begin position="127"/>
        <end position="171"/>
    </location>
</feature>
<feature type="compositionally biased region" description="Low complexity" evidence="2">
    <location>
        <begin position="145"/>
        <end position="156"/>
    </location>
</feature>
<dbReference type="Pfam" id="PF05443">
    <property type="entry name" value="ROS_MUCR"/>
    <property type="match status" value="1"/>
</dbReference>
<evidence type="ECO:0000313" key="4">
    <source>
        <dbReference type="Proteomes" id="UP000250358"/>
    </source>
</evidence>
<proteinExistence type="inferred from homology"/>
<dbReference type="GO" id="GO:0008270">
    <property type="term" value="F:zinc ion binding"/>
    <property type="evidence" value="ECO:0007669"/>
    <property type="project" value="InterPro"/>
</dbReference>
<sequence length="171" mass="17771">MFMTDDAAPTASLIDLTADVVAAYVANNTVAAAELPRLIASVHEALAGAAAPAETVLDEPAPVRAVTVRKSLANPDRILSMIDGKPYASLIRHLRAHDLTPDDYRARYGLAADYPMVAPGYSEKRRAAAKAIGLGRKPGETPKQAGRPAKAAAAPAPAKPGRKPRGAKTSG</sequence>
<dbReference type="GO" id="GO:0003677">
    <property type="term" value="F:DNA binding"/>
    <property type="evidence" value="ECO:0007669"/>
    <property type="project" value="InterPro"/>
</dbReference>
<protein>
    <submittedName>
        <fullName evidence="3">Transcriptional regulatory protein ros</fullName>
    </submittedName>
</protein>
<comment type="similarity">
    <text evidence="1">Belongs to the ros/MucR family.</text>
</comment>
<dbReference type="AlphaFoldDB" id="A0A246KH15"/>
<accession>A0A246KH15</accession>
<name>A0A246KH15_BREDI</name>
<dbReference type="Gene3D" id="1.10.10.1550">
    <property type="entry name" value="ROS/MUCR transcriptional regulator protein"/>
    <property type="match status" value="1"/>
</dbReference>